<sequence length="95" mass="10868">MTTQMHSETDPEFRNNVILIPRTSYFAVSANDEFMAYGALLVFSTFRLFLNPSVHSSSSIYVWNLTEKRLLHEILIPAFKNRIIAQIEFVGNSAV</sequence>
<evidence type="ECO:0000313" key="2">
    <source>
        <dbReference type="Proteomes" id="UP001211907"/>
    </source>
</evidence>
<comment type="caution">
    <text evidence="1">The sequence shown here is derived from an EMBL/GenBank/DDBJ whole genome shotgun (WGS) entry which is preliminary data.</text>
</comment>
<reference evidence="1" key="1">
    <citation type="submission" date="2020-05" db="EMBL/GenBank/DDBJ databases">
        <title>Phylogenomic resolution of chytrid fungi.</title>
        <authorList>
            <person name="Stajich J.E."/>
            <person name="Amses K."/>
            <person name="Simmons R."/>
            <person name="Seto K."/>
            <person name="Myers J."/>
            <person name="Bonds A."/>
            <person name="Quandt C.A."/>
            <person name="Barry K."/>
            <person name="Liu P."/>
            <person name="Grigoriev I."/>
            <person name="Longcore J.E."/>
            <person name="James T.Y."/>
        </authorList>
    </citation>
    <scope>NUCLEOTIDE SEQUENCE</scope>
    <source>
        <strain evidence="1">JEL0513</strain>
    </source>
</reference>
<organism evidence="1 2">
    <name type="scientific">Physocladia obscura</name>
    <dbReference type="NCBI Taxonomy" id="109957"/>
    <lineage>
        <taxon>Eukaryota</taxon>
        <taxon>Fungi</taxon>
        <taxon>Fungi incertae sedis</taxon>
        <taxon>Chytridiomycota</taxon>
        <taxon>Chytridiomycota incertae sedis</taxon>
        <taxon>Chytridiomycetes</taxon>
        <taxon>Chytridiales</taxon>
        <taxon>Chytriomycetaceae</taxon>
        <taxon>Physocladia</taxon>
    </lineage>
</organism>
<evidence type="ECO:0000313" key="1">
    <source>
        <dbReference type="EMBL" id="KAJ3094759.1"/>
    </source>
</evidence>
<dbReference type="EMBL" id="JADGJH010002799">
    <property type="protein sequence ID" value="KAJ3094759.1"/>
    <property type="molecule type" value="Genomic_DNA"/>
</dbReference>
<proteinExistence type="predicted"/>
<gene>
    <name evidence="1" type="ORF">HK100_006023</name>
</gene>
<dbReference type="Proteomes" id="UP001211907">
    <property type="component" value="Unassembled WGS sequence"/>
</dbReference>
<keyword evidence="2" id="KW-1185">Reference proteome</keyword>
<dbReference type="AlphaFoldDB" id="A0AAD5SR17"/>
<name>A0AAD5SR17_9FUNG</name>
<accession>A0AAD5SR17</accession>
<protein>
    <submittedName>
        <fullName evidence="1">Uncharacterized protein</fullName>
    </submittedName>
</protein>